<organism evidence="9 10">
    <name type="scientific">Monascus purpureus</name>
    <name type="common">Red mold</name>
    <name type="synonym">Monascus anka</name>
    <dbReference type="NCBI Taxonomy" id="5098"/>
    <lineage>
        <taxon>Eukaryota</taxon>
        <taxon>Fungi</taxon>
        <taxon>Dikarya</taxon>
        <taxon>Ascomycota</taxon>
        <taxon>Pezizomycotina</taxon>
        <taxon>Eurotiomycetes</taxon>
        <taxon>Eurotiomycetidae</taxon>
        <taxon>Eurotiales</taxon>
        <taxon>Aspergillaceae</taxon>
        <taxon>Monascus</taxon>
    </lineage>
</organism>
<dbReference type="GO" id="GO:0016788">
    <property type="term" value="F:hydrolase activity, acting on ester bonds"/>
    <property type="evidence" value="ECO:0007669"/>
    <property type="project" value="InterPro"/>
</dbReference>
<keyword evidence="8" id="KW-0732">Signal</keyword>
<dbReference type="InterPro" id="IPR003154">
    <property type="entry name" value="S1/P1nuclease"/>
</dbReference>
<keyword evidence="3" id="KW-0479">Metal-binding</keyword>
<reference evidence="9 10" key="1">
    <citation type="submission" date="2019-06" db="EMBL/GenBank/DDBJ databases">
        <title>Wine fermentation using esterase from Monascus purpureus.</title>
        <authorList>
            <person name="Geng C."/>
            <person name="Zhang Y."/>
        </authorList>
    </citation>
    <scope>NUCLEOTIDE SEQUENCE [LARGE SCALE GENOMIC DNA]</scope>
    <source>
        <strain evidence="9">HQ1</strain>
    </source>
</reference>
<feature type="signal peptide" evidence="8">
    <location>
        <begin position="1"/>
        <end position="19"/>
    </location>
</feature>
<evidence type="ECO:0000256" key="8">
    <source>
        <dbReference type="SAM" id="SignalP"/>
    </source>
</evidence>
<evidence type="ECO:0000256" key="5">
    <source>
        <dbReference type="ARBA" id="ARBA00022801"/>
    </source>
</evidence>
<dbReference type="STRING" id="5098.A0A507QJ64"/>
<dbReference type="SUPFAM" id="SSF48537">
    <property type="entry name" value="Phospholipase C/P1 nuclease"/>
    <property type="match status" value="1"/>
</dbReference>
<dbReference type="GO" id="GO:0006308">
    <property type="term" value="P:DNA catabolic process"/>
    <property type="evidence" value="ECO:0007669"/>
    <property type="project" value="InterPro"/>
</dbReference>
<dbReference type="GO" id="GO:0003676">
    <property type="term" value="F:nucleic acid binding"/>
    <property type="evidence" value="ECO:0007669"/>
    <property type="project" value="InterPro"/>
</dbReference>
<evidence type="ECO:0000313" key="10">
    <source>
        <dbReference type="Proteomes" id="UP000319663"/>
    </source>
</evidence>
<evidence type="ECO:0000256" key="3">
    <source>
        <dbReference type="ARBA" id="ARBA00022723"/>
    </source>
</evidence>
<dbReference type="GO" id="GO:0004519">
    <property type="term" value="F:endonuclease activity"/>
    <property type="evidence" value="ECO:0007669"/>
    <property type="project" value="UniProtKB-KW"/>
</dbReference>
<gene>
    <name evidence="9" type="ORF">MPDQ_005017</name>
</gene>
<evidence type="ECO:0000256" key="6">
    <source>
        <dbReference type="ARBA" id="ARBA00023157"/>
    </source>
</evidence>
<dbReference type="CDD" id="cd11010">
    <property type="entry name" value="S1-P1_nuclease"/>
    <property type="match status" value="1"/>
</dbReference>
<dbReference type="AlphaFoldDB" id="A0A507QJ64"/>
<dbReference type="Pfam" id="PF02265">
    <property type="entry name" value="S1-P1_nuclease"/>
    <property type="match status" value="1"/>
</dbReference>
<keyword evidence="2" id="KW-0540">Nuclease</keyword>
<evidence type="ECO:0000256" key="4">
    <source>
        <dbReference type="ARBA" id="ARBA00022759"/>
    </source>
</evidence>
<evidence type="ECO:0000313" key="9">
    <source>
        <dbReference type="EMBL" id="TQB67661.1"/>
    </source>
</evidence>
<protein>
    <recommendedName>
        <fullName evidence="11">Nuclease PA3</fullName>
    </recommendedName>
</protein>
<evidence type="ECO:0000256" key="7">
    <source>
        <dbReference type="ARBA" id="ARBA00023180"/>
    </source>
</evidence>
<feature type="chain" id="PRO_5021468393" description="Nuclease PA3" evidence="8">
    <location>
        <begin position="20"/>
        <end position="337"/>
    </location>
</feature>
<sequence length="337" mass="36838">MVSSRLILAPLAFLQGVHAWGTLGHATVAYIAQNYVSDATASWAQDILGNTSDDYLASIASWADQYRATTAGKFSAPFHFIDAEDNPPSSCNVDFDRDCGSEGCSISAIANYTQRVTDGRLTAENKAIALKFIVHLLGDITQPLHDEAYKVGGNEIKVKFNGYSDNLHSDWDTYIPEKKVGGSSLSDAKSWADSLIDEINSGSYKSQASSWIDGDNIDDIQTSAVKWASDANAYVCSVVMPDGEAALQKGDLYPDYYNSVIDTVELQIAKGGYRLANWLNMIVQSDSKRKRDEAAGLVSRKPLPDLSGRDLLPAPRQLSRAKLVRRELGYNCNDHSH</sequence>
<comment type="similarity">
    <text evidence="1">Belongs to the nuclease type I family.</text>
</comment>
<name>A0A507QJ64_MONPU</name>
<dbReference type="Proteomes" id="UP000319663">
    <property type="component" value="Unassembled WGS sequence"/>
</dbReference>
<keyword evidence="7" id="KW-0325">Glycoprotein</keyword>
<dbReference type="EMBL" id="VIFY01000332">
    <property type="protein sequence ID" value="TQB67661.1"/>
    <property type="molecule type" value="Genomic_DNA"/>
</dbReference>
<keyword evidence="10" id="KW-1185">Reference proteome</keyword>
<accession>A0A507QJ64</accession>
<comment type="caution">
    <text evidence="9">The sequence shown here is derived from an EMBL/GenBank/DDBJ whole genome shotgun (WGS) entry which is preliminary data.</text>
</comment>
<dbReference type="PANTHER" id="PTHR33146">
    <property type="entry name" value="ENDONUCLEASE 4"/>
    <property type="match status" value="1"/>
</dbReference>
<evidence type="ECO:0000256" key="2">
    <source>
        <dbReference type="ARBA" id="ARBA00022722"/>
    </source>
</evidence>
<dbReference type="InterPro" id="IPR008947">
    <property type="entry name" value="PLipase_C/P1_nuclease_dom_sf"/>
</dbReference>
<dbReference type="PANTHER" id="PTHR33146:SF26">
    <property type="entry name" value="ENDONUCLEASE 4"/>
    <property type="match status" value="1"/>
</dbReference>
<keyword evidence="5" id="KW-0378">Hydrolase</keyword>
<keyword evidence="6" id="KW-1015">Disulfide bond</keyword>
<keyword evidence="4" id="KW-0255">Endonuclease</keyword>
<proteinExistence type="inferred from homology"/>
<dbReference type="OrthoDB" id="441446at2759"/>
<evidence type="ECO:0008006" key="11">
    <source>
        <dbReference type="Google" id="ProtNLM"/>
    </source>
</evidence>
<dbReference type="GO" id="GO:0046872">
    <property type="term" value="F:metal ion binding"/>
    <property type="evidence" value="ECO:0007669"/>
    <property type="project" value="UniProtKB-KW"/>
</dbReference>
<evidence type="ECO:0000256" key="1">
    <source>
        <dbReference type="ARBA" id="ARBA00009547"/>
    </source>
</evidence>
<dbReference type="Gene3D" id="1.10.575.10">
    <property type="entry name" value="P1 Nuclease"/>
    <property type="match status" value="1"/>
</dbReference>